<dbReference type="EMBL" id="JACHJQ010000002">
    <property type="protein sequence ID" value="MBB4906194.1"/>
    <property type="molecule type" value="Genomic_DNA"/>
</dbReference>
<feature type="domain" description="DUF4440" evidence="1">
    <location>
        <begin position="14"/>
        <end position="120"/>
    </location>
</feature>
<reference evidence="2 3" key="1">
    <citation type="submission" date="2020-08" db="EMBL/GenBank/DDBJ databases">
        <title>Genomic Encyclopedia of Type Strains, Phase III (KMG-III): the genomes of soil and plant-associated and newly described type strains.</title>
        <authorList>
            <person name="Whitman W."/>
        </authorList>
    </citation>
    <scope>NUCLEOTIDE SEQUENCE [LARGE SCALE GENOMIC DNA]</scope>
    <source>
        <strain evidence="2 3">CECT 8960</strain>
    </source>
</reference>
<evidence type="ECO:0000313" key="3">
    <source>
        <dbReference type="Proteomes" id="UP000520767"/>
    </source>
</evidence>
<organism evidence="2 3">
    <name type="scientific">Actinophytocola algeriensis</name>
    <dbReference type="NCBI Taxonomy" id="1768010"/>
    <lineage>
        <taxon>Bacteria</taxon>
        <taxon>Bacillati</taxon>
        <taxon>Actinomycetota</taxon>
        <taxon>Actinomycetes</taxon>
        <taxon>Pseudonocardiales</taxon>
        <taxon>Pseudonocardiaceae</taxon>
    </lineage>
</organism>
<evidence type="ECO:0000313" key="2">
    <source>
        <dbReference type="EMBL" id="MBB4906194.1"/>
    </source>
</evidence>
<keyword evidence="2" id="KW-0413">Isomerase</keyword>
<dbReference type="SUPFAM" id="SSF54427">
    <property type="entry name" value="NTF2-like"/>
    <property type="match status" value="1"/>
</dbReference>
<accession>A0A7W7VDK8</accession>
<sequence length="129" mass="13880">MERVMNMDDPVASLRTAERRLQAAQLASDVPVLIELLADDVLFTGPDGSLLTKEDDLAAHRSGQQVLTSVEEEDLRVLAGPHLGVTWFLGSVAGTVGGQPFAVRMRYTRTWANTPAGWQVVAAHASLVA</sequence>
<dbReference type="Pfam" id="PF14534">
    <property type="entry name" value="DUF4440"/>
    <property type="match status" value="1"/>
</dbReference>
<comment type="caution">
    <text evidence="2">The sequence shown here is derived from an EMBL/GenBank/DDBJ whole genome shotgun (WGS) entry which is preliminary data.</text>
</comment>
<dbReference type="AlphaFoldDB" id="A0A7W7VDK8"/>
<protein>
    <submittedName>
        <fullName evidence="2">Ketosteroid isomerase-like protein</fullName>
    </submittedName>
</protein>
<gene>
    <name evidence="2" type="ORF">FHR82_002411</name>
</gene>
<name>A0A7W7VDK8_9PSEU</name>
<keyword evidence="3" id="KW-1185">Reference proteome</keyword>
<dbReference type="Gene3D" id="3.10.450.50">
    <property type="match status" value="1"/>
</dbReference>
<evidence type="ECO:0000259" key="1">
    <source>
        <dbReference type="Pfam" id="PF14534"/>
    </source>
</evidence>
<dbReference type="InterPro" id="IPR032710">
    <property type="entry name" value="NTF2-like_dom_sf"/>
</dbReference>
<dbReference type="RefSeq" id="WP_311771020.1">
    <property type="nucleotide sequence ID" value="NZ_JACHJQ010000002.1"/>
</dbReference>
<dbReference type="GO" id="GO:0016853">
    <property type="term" value="F:isomerase activity"/>
    <property type="evidence" value="ECO:0007669"/>
    <property type="project" value="UniProtKB-KW"/>
</dbReference>
<dbReference type="Proteomes" id="UP000520767">
    <property type="component" value="Unassembled WGS sequence"/>
</dbReference>
<dbReference type="InterPro" id="IPR027843">
    <property type="entry name" value="DUF4440"/>
</dbReference>
<proteinExistence type="predicted"/>